<evidence type="ECO:0000313" key="1">
    <source>
        <dbReference type="EMBL" id="EFJ39585.1"/>
    </source>
</evidence>
<dbReference type="SUPFAM" id="SSF52540">
    <property type="entry name" value="P-loop containing nucleoside triphosphate hydrolases"/>
    <property type="match status" value="1"/>
</dbReference>
<dbReference type="Proteomes" id="UP000001058">
    <property type="component" value="Unassembled WGS sequence"/>
</dbReference>
<dbReference type="eggNOG" id="ENOG502S38R">
    <property type="taxonomic scope" value="Eukaryota"/>
</dbReference>
<dbReference type="InParanoid" id="D8UL13"/>
<dbReference type="GeneID" id="9626400"/>
<dbReference type="PANTHER" id="PTHR33129:SF1">
    <property type="entry name" value="ATP-BINDING PROTEIN"/>
    <property type="match status" value="1"/>
</dbReference>
<dbReference type="InterPro" id="IPR027417">
    <property type="entry name" value="P-loop_NTPase"/>
</dbReference>
<dbReference type="InterPro" id="IPR052980">
    <property type="entry name" value="Crinkler_effector"/>
</dbReference>
<reference evidence="1 2" key="1">
    <citation type="journal article" date="2010" name="Science">
        <title>Genomic analysis of organismal complexity in the multicellular green alga Volvox carteri.</title>
        <authorList>
            <person name="Prochnik S.E."/>
            <person name="Umen J."/>
            <person name="Nedelcu A.M."/>
            <person name="Hallmann A."/>
            <person name="Miller S.M."/>
            <person name="Nishii I."/>
            <person name="Ferris P."/>
            <person name="Kuo A."/>
            <person name="Mitros T."/>
            <person name="Fritz-Laylin L.K."/>
            <person name="Hellsten U."/>
            <person name="Chapman J."/>
            <person name="Simakov O."/>
            <person name="Rensing S.A."/>
            <person name="Terry A."/>
            <person name="Pangilinan J."/>
            <person name="Kapitonov V."/>
            <person name="Jurka J."/>
            <person name="Salamov A."/>
            <person name="Shapiro H."/>
            <person name="Schmutz J."/>
            <person name="Grimwood J."/>
            <person name="Lindquist E."/>
            <person name="Lucas S."/>
            <person name="Grigoriev I.V."/>
            <person name="Schmitt R."/>
            <person name="Kirk D."/>
            <person name="Rokhsar D.S."/>
        </authorList>
    </citation>
    <scope>NUCLEOTIDE SEQUENCE [LARGE SCALE GENOMIC DNA]</scope>
    <source>
        <strain evidence="2">f. Nagariensis / Eve</strain>
    </source>
</reference>
<accession>D8UL13</accession>
<name>D8UL13_VOLCA</name>
<evidence type="ECO:0000313" key="2">
    <source>
        <dbReference type="Proteomes" id="UP000001058"/>
    </source>
</evidence>
<dbReference type="Gene3D" id="3.40.50.300">
    <property type="entry name" value="P-loop containing nucleotide triphosphate hydrolases"/>
    <property type="match status" value="1"/>
</dbReference>
<dbReference type="PANTHER" id="PTHR33129">
    <property type="entry name" value="PROTEIN KINASE DOMAIN-CONTAINING PROTEIN-RELATED"/>
    <property type="match status" value="1"/>
</dbReference>
<dbReference type="AlphaFoldDB" id="D8UL13"/>
<protein>
    <submittedName>
        <fullName evidence="1">Uncharacterized protein</fullName>
    </submittedName>
</protein>
<dbReference type="KEGG" id="vcn:VOLCADRAFT_108571"/>
<keyword evidence="2" id="KW-1185">Reference proteome</keyword>
<dbReference type="OrthoDB" id="544992at2759"/>
<organism evidence="2">
    <name type="scientific">Volvox carteri f. nagariensis</name>
    <dbReference type="NCBI Taxonomy" id="3068"/>
    <lineage>
        <taxon>Eukaryota</taxon>
        <taxon>Viridiplantae</taxon>
        <taxon>Chlorophyta</taxon>
        <taxon>core chlorophytes</taxon>
        <taxon>Chlorophyceae</taxon>
        <taxon>CS clade</taxon>
        <taxon>Chlamydomonadales</taxon>
        <taxon>Volvocaceae</taxon>
        <taxon>Volvox</taxon>
    </lineage>
</organism>
<dbReference type="EMBL" id="GL378478">
    <property type="protein sequence ID" value="EFJ39585.1"/>
    <property type="molecule type" value="Genomic_DNA"/>
</dbReference>
<dbReference type="RefSeq" id="XP_002959349.1">
    <property type="nucleotide sequence ID" value="XM_002959303.1"/>
</dbReference>
<gene>
    <name evidence="1" type="ORF">VOLCADRAFT_108571</name>
</gene>
<sequence length="824" mass="91058">MLDDYMLLWRSGGLGGAVACGPLTSGRAGASFEEFWKKLPKAVVAQSSQNFEVLQLADGTAFPDPGHSTTLLVRPCYHTLCKKIFASVGKSDPPSRQVLIRGTPGIGKSTFLDYLLYQLACRGETVVWCSKAVKRALLFTPNGVFEAASTAAFDKELADPRTWFICDAVEPESTKAITVMASSPRKSNYNEYAKQAGLRLWMGPWSYVELEAARGIMFSSVSKAKLSELYARWGGIPRYVLKYAANPELQEELDAAVATVNMDLLWKSVGNIEAAPDVSHKLIHVEVDENCSRKRLVFGSGMIGQRVMQELHRQGTAELAKFVKWSAGRPDLASLRGIMFQGLAHYLLCRGGSFRMRSLSNPGEQEVSLEVPEMELMEVQDSDLKKISPTTKGSGLLVPVARNFAGVDSFLILPDSNGKAARLLLIQVTVSANHRISASGLQTSMRKLSRDLKGLKREMYFAVPPDLFKQFRKQQFEGAAKDSIEIDQFAIEIPLPWKLQQQQQLSDCWQRWPCCAVCFEQVPNGHLNSEAQPSATVESAHGHPSEAAYLEHLLCCPQLAVMVSPLQLWQLHPLVMAGMVAAVDVDENCSRKRLVFGSGMIGQRVMQELHRQGTAELAKFVKWSAGRPDLASLRGIMFQGLAHYLLCRGGSFRMRSLSNPGEQEVSLEVPEMELMEVQDSDLKKISPTTKGSGLLVPVARNFPAVDSFLILPDSNGKAARLLLIQVTVSANHRISASGLQTSMRKLSRDLKGLKREMYFAVPPDLFKQFRKQQFEGAAKDSIEIDQFAIEIPLWAVMVSPLQLWQLHPLVMAGMVAAVDVGTRL</sequence>
<proteinExistence type="predicted"/>